<evidence type="ECO:0008006" key="4">
    <source>
        <dbReference type="Google" id="ProtNLM"/>
    </source>
</evidence>
<sequence length="120" mass="13606">MKTWLYVYFLCTLFCIFSGCTAEKNEQLIDISEVEDIGFAEPWALINEPYAAYRIKPSDTADAASHGRQGDVVKLIGSYIDIRDGQRRLWYQFAAGWLPETAVSLFSNKLQAEFAAKNVQ</sequence>
<keyword evidence="3" id="KW-1185">Reference proteome</keyword>
<gene>
    <name evidence="2" type="ORF">HMPREF9193_00922</name>
</gene>
<evidence type="ECO:0000313" key="2">
    <source>
        <dbReference type="EMBL" id="ERJ93453.1"/>
    </source>
</evidence>
<dbReference type="EMBL" id="AWVH01000025">
    <property type="protein sequence ID" value="ERJ93453.1"/>
    <property type="molecule type" value="Genomic_DNA"/>
</dbReference>
<keyword evidence="1" id="KW-0732">Signal</keyword>
<feature type="signal peptide" evidence="1">
    <location>
        <begin position="1"/>
        <end position="22"/>
    </location>
</feature>
<evidence type="ECO:0000313" key="3">
    <source>
        <dbReference type="Proteomes" id="UP000016649"/>
    </source>
</evidence>
<dbReference type="PROSITE" id="PS51257">
    <property type="entry name" value="PROKAR_LIPOPROTEIN"/>
    <property type="match status" value="1"/>
</dbReference>
<reference evidence="2 3" key="1">
    <citation type="submission" date="2013-08" db="EMBL/GenBank/DDBJ databases">
        <authorList>
            <person name="Weinstock G."/>
            <person name="Sodergren E."/>
            <person name="Wylie T."/>
            <person name="Fulton L."/>
            <person name="Fulton R."/>
            <person name="Fronick C."/>
            <person name="O'Laughlin M."/>
            <person name="Godfrey J."/>
            <person name="Miner T."/>
            <person name="Herter B."/>
            <person name="Appelbaum E."/>
            <person name="Cordes M."/>
            <person name="Lek S."/>
            <person name="Wollam A."/>
            <person name="Pepin K.H."/>
            <person name="Palsikar V.B."/>
            <person name="Mitreva M."/>
            <person name="Wilson R.K."/>
        </authorList>
    </citation>
    <scope>NUCLEOTIDE SEQUENCE [LARGE SCALE GENOMIC DNA]</scope>
    <source>
        <strain evidence="2 3">ATCC 700332</strain>
    </source>
</reference>
<name>A0ABN0NZJ8_TRELE</name>
<protein>
    <recommendedName>
        <fullName evidence="4">SH3b domain-containing protein</fullName>
    </recommendedName>
</protein>
<proteinExistence type="predicted"/>
<evidence type="ECO:0000256" key="1">
    <source>
        <dbReference type="SAM" id="SignalP"/>
    </source>
</evidence>
<accession>A0ABN0NZJ8</accession>
<comment type="caution">
    <text evidence="2">The sequence shown here is derived from an EMBL/GenBank/DDBJ whole genome shotgun (WGS) entry which is preliminary data.</text>
</comment>
<feature type="chain" id="PRO_5045664965" description="SH3b domain-containing protein" evidence="1">
    <location>
        <begin position="23"/>
        <end position="120"/>
    </location>
</feature>
<dbReference type="Proteomes" id="UP000016649">
    <property type="component" value="Unassembled WGS sequence"/>
</dbReference>
<organism evidence="2 3">
    <name type="scientific">Treponema lecithinolyticum ATCC 700332</name>
    <dbReference type="NCBI Taxonomy" id="1321815"/>
    <lineage>
        <taxon>Bacteria</taxon>
        <taxon>Pseudomonadati</taxon>
        <taxon>Spirochaetota</taxon>
        <taxon>Spirochaetia</taxon>
        <taxon>Spirochaetales</taxon>
        <taxon>Treponemataceae</taxon>
        <taxon>Treponema</taxon>
    </lineage>
</organism>
<dbReference type="RefSeq" id="WP_021687137.1">
    <property type="nucleotide sequence ID" value="NZ_KI260564.1"/>
</dbReference>